<proteinExistence type="predicted"/>
<accession>A0A6J4LDY2</accession>
<dbReference type="InterPro" id="IPR017853">
    <property type="entry name" value="GH"/>
</dbReference>
<dbReference type="PROSITE" id="PS51318">
    <property type="entry name" value="TAT"/>
    <property type="match status" value="1"/>
</dbReference>
<evidence type="ECO:0008006" key="3">
    <source>
        <dbReference type="Google" id="ProtNLM"/>
    </source>
</evidence>
<protein>
    <recommendedName>
        <fullName evidence="3">Asl1-like glycosyl hydrolase catalytic domain-containing protein</fullName>
    </recommendedName>
</protein>
<dbReference type="InterPro" id="IPR006311">
    <property type="entry name" value="TAT_signal"/>
</dbReference>
<dbReference type="PROSITE" id="PS51257">
    <property type="entry name" value="PROKAR_LIPOPROTEIN"/>
    <property type="match status" value="1"/>
</dbReference>
<dbReference type="AlphaFoldDB" id="A0A6J4LDY2"/>
<name>A0A6J4LDY2_9ACTN</name>
<feature type="compositionally biased region" description="Pro residues" evidence="1">
    <location>
        <begin position="51"/>
        <end position="60"/>
    </location>
</feature>
<evidence type="ECO:0000256" key="1">
    <source>
        <dbReference type="SAM" id="MobiDB-lite"/>
    </source>
</evidence>
<organism evidence="2">
    <name type="scientific">uncultured Nocardioidaceae bacterium</name>
    <dbReference type="NCBI Taxonomy" id="253824"/>
    <lineage>
        <taxon>Bacteria</taxon>
        <taxon>Bacillati</taxon>
        <taxon>Actinomycetota</taxon>
        <taxon>Actinomycetes</taxon>
        <taxon>Propionibacteriales</taxon>
        <taxon>Nocardioidaceae</taxon>
        <taxon>environmental samples</taxon>
    </lineage>
</organism>
<evidence type="ECO:0000313" key="2">
    <source>
        <dbReference type="EMBL" id="CAA9329829.1"/>
    </source>
</evidence>
<dbReference type="EMBL" id="CADCUI010000007">
    <property type="protein sequence ID" value="CAA9329829.1"/>
    <property type="molecule type" value="Genomic_DNA"/>
</dbReference>
<reference evidence="2" key="1">
    <citation type="submission" date="2020-02" db="EMBL/GenBank/DDBJ databases">
        <authorList>
            <person name="Meier V. D."/>
        </authorList>
    </citation>
    <scope>NUCLEOTIDE SEQUENCE</scope>
    <source>
        <strain evidence="2">AVDCRST_MAG34</strain>
    </source>
</reference>
<feature type="region of interest" description="Disordered" evidence="1">
    <location>
        <begin position="30"/>
        <end position="66"/>
    </location>
</feature>
<sequence length="447" mass="48785">MPTSDPRRAGLTRRGLLAAGAAGVVGASLQSCTGSSDRAGDNAGDGASEPTPRPTEPAPDLPMVRPFSSDQAYRSFGVAAHPSHRQAAYQFTEEWMARLSDMGVTYFRGFYAHHVEETPAVTGLARRHGLGWGMTVCSGLDESEELLERRIAHIAANAADVCLYVEGINEPNYDRGGGKVPTDWPETTARLQKVIWNAVRSHPSLDDVPILGPSLQAQVAGPADYRRLRRLGILRNLDIAGVHSYPNGYYPDRSLDERLQVVEQQWPDVPIWITETGYHNALQTRTGHLPTPEDVTALYAPAALLEAVDRGHKVAWYEALDDPDSGAKDLIEHHFGLFAMGSGAAPPWRPKPVVATLTALLAQLRDPGPAYEPPPVALRVTSSAPDLRFTALGRRDGSVRVFLRRSASCWEPHSATRINVPDVRVRIESESRSRTVDVGNRVVVVKI</sequence>
<dbReference type="Gene3D" id="3.20.20.80">
    <property type="entry name" value="Glycosidases"/>
    <property type="match status" value="1"/>
</dbReference>
<gene>
    <name evidence="2" type="ORF">AVDCRST_MAG34-189</name>
</gene>
<dbReference type="SUPFAM" id="SSF51445">
    <property type="entry name" value="(Trans)glycosidases"/>
    <property type="match status" value="1"/>
</dbReference>